<comment type="similarity">
    <text evidence="2 9">Belongs to the SecG family.</text>
</comment>
<evidence type="ECO:0000256" key="3">
    <source>
        <dbReference type="ARBA" id="ARBA00022448"/>
    </source>
</evidence>
<dbReference type="NCBIfam" id="TIGR00810">
    <property type="entry name" value="secG"/>
    <property type="match status" value="1"/>
</dbReference>
<dbReference type="InterPro" id="IPR004692">
    <property type="entry name" value="SecG"/>
</dbReference>
<comment type="caution">
    <text evidence="9">Lacks conserved residue(s) required for the propagation of feature annotation.</text>
</comment>
<keyword evidence="5 9" id="KW-0653">Protein transport</keyword>
<dbReference type="AlphaFoldDB" id="A0A2M6YQ50"/>
<dbReference type="GO" id="GO:0015450">
    <property type="term" value="F:protein-transporting ATPase activity"/>
    <property type="evidence" value="ECO:0007669"/>
    <property type="project" value="UniProtKB-UniRule"/>
</dbReference>
<keyword evidence="9" id="KW-1003">Cell membrane</keyword>
<evidence type="ECO:0000313" key="10">
    <source>
        <dbReference type="EMBL" id="PIU33252.1"/>
    </source>
</evidence>
<evidence type="ECO:0000256" key="8">
    <source>
        <dbReference type="ARBA" id="ARBA00023136"/>
    </source>
</evidence>
<accession>A0A2M6YQ50</accession>
<evidence type="ECO:0000256" key="6">
    <source>
        <dbReference type="ARBA" id="ARBA00022989"/>
    </source>
</evidence>
<comment type="subcellular location">
    <subcellularLocation>
        <location evidence="9">Cell membrane</location>
        <topology evidence="9">Multi-pass membrane protein</topology>
    </subcellularLocation>
    <subcellularLocation>
        <location evidence="1">Membrane</location>
        <topology evidence="1">Multi-pass membrane protein</topology>
    </subcellularLocation>
</comment>
<evidence type="ECO:0000256" key="1">
    <source>
        <dbReference type="ARBA" id="ARBA00004141"/>
    </source>
</evidence>
<protein>
    <recommendedName>
        <fullName evidence="9">Protein-export membrane protein SecG</fullName>
    </recommendedName>
</protein>
<dbReference type="Proteomes" id="UP000229559">
    <property type="component" value="Unassembled WGS sequence"/>
</dbReference>
<gene>
    <name evidence="10" type="primary">secG</name>
    <name evidence="10" type="ORF">COT04_01020</name>
</gene>
<evidence type="ECO:0000256" key="4">
    <source>
        <dbReference type="ARBA" id="ARBA00022692"/>
    </source>
</evidence>
<keyword evidence="6 9" id="KW-1133">Transmembrane helix</keyword>
<dbReference type="PRINTS" id="PR01651">
    <property type="entry name" value="SECGEXPORT"/>
</dbReference>
<proteinExistence type="inferred from homology"/>
<comment type="caution">
    <text evidence="10">The sequence shown here is derived from an EMBL/GenBank/DDBJ whole genome shotgun (WGS) entry which is preliminary data.</text>
</comment>
<dbReference type="GO" id="GO:0009306">
    <property type="term" value="P:protein secretion"/>
    <property type="evidence" value="ECO:0007669"/>
    <property type="project" value="UniProtKB-UniRule"/>
</dbReference>
<keyword evidence="8 9" id="KW-0472">Membrane</keyword>
<evidence type="ECO:0000256" key="2">
    <source>
        <dbReference type="ARBA" id="ARBA00008445"/>
    </source>
</evidence>
<reference evidence="11" key="1">
    <citation type="submission" date="2017-09" db="EMBL/GenBank/DDBJ databases">
        <title>Depth-based differentiation of microbial function through sediment-hosted aquifers and enrichment of novel symbionts in the deep terrestrial subsurface.</title>
        <authorList>
            <person name="Probst A.J."/>
            <person name="Ladd B."/>
            <person name="Jarett J.K."/>
            <person name="Geller-Mcgrath D.E."/>
            <person name="Sieber C.M.K."/>
            <person name="Emerson J.B."/>
            <person name="Anantharaman K."/>
            <person name="Thomas B.C."/>
            <person name="Malmstrom R."/>
            <person name="Stieglmeier M."/>
            <person name="Klingl A."/>
            <person name="Woyke T."/>
            <person name="Ryan C.M."/>
            <person name="Banfield J.F."/>
        </authorList>
    </citation>
    <scope>NUCLEOTIDE SEQUENCE [LARGE SCALE GENOMIC DNA]</scope>
</reference>
<evidence type="ECO:0000256" key="5">
    <source>
        <dbReference type="ARBA" id="ARBA00022927"/>
    </source>
</evidence>
<evidence type="ECO:0000256" key="9">
    <source>
        <dbReference type="RuleBase" id="RU365087"/>
    </source>
</evidence>
<comment type="function">
    <text evidence="9">Involved in protein export. Participates in an early event of protein translocation.</text>
</comment>
<keyword evidence="3 9" id="KW-0813">Transport</keyword>
<keyword evidence="7 9" id="KW-0811">Translocation</keyword>
<evidence type="ECO:0000313" key="11">
    <source>
        <dbReference type="Proteomes" id="UP000229559"/>
    </source>
</evidence>
<feature type="transmembrane region" description="Helical" evidence="9">
    <location>
        <begin position="48"/>
        <end position="69"/>
    </location>
</feature>
<dbReference type="Pfam" id="PF03840">
    <property type="entry name" value="SecG"/>
    <property type="match status" value="1"/>
</dbReference>
<keyword evidence="4 9" id="KW-0812">Transmembrane</keyword>
<dbReference type="GO" id="GO:0005886">
    <property type="term" value="C:plasma membrane"/>
    <property type="evidence" value="ECO:0007669"/>
    <property type="project" value="UniProtKB-SubCell"/>
</dbReference>
<name>A0A2M6YQ50_9BACT</name>
<evidence type="ECO:0000256" key="7">
    <source>
        <dbReference type="ARBA" id="ARBA00023010"/>
    </source>
</evidence>
<organism evidence="10 11">
    <name type="scientific">Candidatus Shapirobacteria bacterium CG07_land_8_20_14_0_80_39_12</name>
    <dbReference type="NCBI Taxonomy" id="1974480"/>
    <lineage>
        <taxon>Bacteria</taxon>
        <taxon>Candidatus Shapironibacteriota</taxon>
    </lineage>
</organism>
<dbReference type="EMBL" id="PEXA01000033">
    <property type="protein sequence ID" value="PIU33252.1"/>
    <property type="molecule type" value="Genomic_DNA"/>
</dbReference>
<sequence>MVFLLIQILIAVLLIVAVLIQARGAGLGEAWGGSSEFFTSRRGMEKIIFLATIVLAALFFLSSIVSLILR</sequence>